<dbReference type="EMBL" id="JBHUHP010000001">
    <property type="protein sequence ID" value="MFD2090458.1"/>
    <property type="molecule type" value="Genomic_DNA"/>
</dbReference>
<dbReference type="InterPro" id="IPR011010">
    <property type="entry name" value="DNA_brk_join_enz"/>
</dbReference>
<dbReference type="CDD" id="cd00397">
    <property type="entry name" value="DNA_BRE_C"/>
    <property type="match status" value="1"/>
</dbReference>
<dbReference type="RefSeq" id="WP_376871353.1">
    <property type="nucleotide sequence ID" value="NZ_JBHUHP010000001.1"/>
</dbReference>
<gene>
    <name evidence="4" type="ORF">ACFSHS_02620</name>
</gene>
<feature type="compositionally biased region" description="Basic residues" evidence="2">
    <location>
        <begin position="740"/>
        <end position="773"/>
    </location>
</feature>
<feature type="region of interest" description="Disordered" evidence="2">
    <location>
        <begin position="842"/>
        <end position="896"/>
    </location>
</feature>
<evidence type="ECO:0000313" key="5">
    <source>
        <dbReference type="Proteomes" id="UP001597402"/>
    </source>
</evidence>
<dbReference type="Gene3D" id="1.10.443.10">
    <property type="entry name" value="Intergrase catalytic core"/>
    <property type="match status" value="1"/>
</dbReference>
<accession>A0ABW4X767</accession>
<reference evidence="5" key="1">
    <citation type="journal article" date="2019" name="Int. J. Syst. Evol. Microbiol.">
        <title>The Global Catalogue of Microorganisms (GCM) 10K type strain sequencing project: providing services to taxonomists for standard genome sequencing and annotation.</title>
        <authorList>
            <consortium name="The Broad Institute Genomics Platform"/>
            <consortium name="The Broad Institute Genome Sequencing Center for Infectious Disease"/>
            <person name="Wu L."/>
            <person name="Ma J."/>
        </authorList>
    </citation>
    <scope>NUCLEOTIDE SEQUENCE [LARGE SCALE GENOMIC DNA]</scope>
    <source>
        <strain evidence="5">JCM 3338</strain>
    </source>
</reference>
<name>A0ABW4X767_9ACTN</name>
<evidence type="ECO:0000256" key="1">
    <source>
        <dbReference type="ARBA" id="ARBA00023172"/>
    </source>
</evidence>
<feature type="compositionally biased region" description="Basic residues" evidence="2">
    <location>
        <begin position="792"/>
        <end position="823"/>
    </location>
</feature>
<evidence type="ECO:0000313" key="4">
    <source>
        <dbReference type="EMBL" id="MFD2090458.1"/>
    </source>
</evidence>
<dbReference type="Pfam" id="PF00589">
    <property type="entry name" value="Phage_integrase"/>
    <property type="match status" value="1"/>
</dbReference>
<proteinExistence type="predicted"/>
<feature type="compositionally biased region" description="Low complexity" evidence="2">
    <location>
        <begin position="713"/>
        <end position="735"/>
    </location>
</feature>
<sequence>MTAALRRRGHLSLVVSASAGEQDATGAVSLAAGAAPALGGVPAAPSAEAVPAAPRAAGPDIGDLPADAAALVRLVSGAPVATPACDLIAFANGDWAGLDPARDPNGYTLAEVTLAWFHTHVGVERRTGGVRAGDLASDLQRYLLPFALEFDAEQPGAGVSRLRLQHAKRLMKSVSGGAPLPAATVAGDLLGRTGLASSWLTLPDAAAVAMGGLPALREAVARGALTLVTVEEVELVRPLWLREADLLIGPDEPHGLAATTQTTVLRTLRTIIDHARDLGADVRGTFDKVTAIEPLPHQRLRPPSQPPRFVPLAELTALGRHLAPVFQLALWLMRMAGLRIGEAYGLSVGDITERGGRMWLAVTSQGGQNSLVRSEDGQLRWATSKPDTKTRRHRTVPMPAQLADLVREVIRVFHTDADTGEVNTAARLIPGIGSDDTGGISALYSALEVAFAALRAEGHDVVAFNPHDLRYSVVTALANAGVDKRLRRWYLGHHSPQDVHEGYDLGPQGDELVPVADVLTALAAEQAPGDLRVPTSKAEQWGSGTRRAATAHLLRAELLASGWLRPLPRVELPGVEASEDPAGDPPVSAADVARLAGIEPQTARKLLRTGVITGAHQRLWGNRMVWYTHRSHLDAYLARSAATVDSLAVRLGYSYHQTWTLLVHLGVLDPDRAKGGAIRLTAAAITAVDAEVARREEAAGRVMLLDEAERRAAAAAGHRGDPPAAGPADPGTGPRWHSPPLRHRRQCRGLPRRLPSRARPGRRRSGGAGRRRPQGAARHPAGDDPPDCQPPARRHHRRPPAVRHARQRAAPARRRPGHRRPRTPARSGVHAAAVVLAVAVAARPSSGGGRPRPPRSRISHGPSRPLRAGGGGRPRSEWTDSPPARGSPTPDPPHLTCEIARCGPGHVPATDHRMTLRTVRTVRNADRP</sequence>
<feature type="region of interest" description="Disordered" evidence="2">
    <location>
        <begin position="712"/>
        <end position="830"/>
    </location>
</feature>
<organism evidence="4 5">
    <name type="scientific">Blastococcus deserti</name>
    <dbReference type="NCBI Taxonomy" id="2259033"/>
    <lineage>
        <taxon>Bacteria</taxon>
        <taxon>Bacillati</taxon>
        <taxon>Actinomycetota</taxon>
        <taxon>Actinomycetes</taxon>
        <taxon>Geodermatophilales</taxon>
        <taxon>Geodermatophilaceae</taxon>
        <taxon>Blastococcus</taxon>
    </lineage>
</organism>
<comment type="caution">
    <text evidence="4">The sequence shown here is derived from an EMBL/GenBank/DDBJ whole genome shotgun (WGS) entry which is preliminary data.</text>
</comment>
<dbReference type="Proteomes" id="UP001597402">
    <property type="component" value="Unassembled WGS sequence"/>
</dbReference>
<feature type="domain" description="Tyr recombinase" evidence="3">
    <location>
        <begin position="305"/>
        <end position="517"/>
    </location>
</feature>
<dbReference type="InterPro" id="IPR013762">
    <property type="entry name" value="Integrase-like_cat_sf"/>
</dbReference>
<dbReference type="SUPFAM" id="SSF56349">
    <property type="entry name" value="DNA breaking-rejoining enzymes"/>
    <property type="match status" value="1"/>
</dbReference>
<keyword evidence="1" id="KW-0233">DNA recombination</keyword>
<evidence type="ECO:0000256" key="2">
    <source>
        <dbReference type="SAM" id="MobiDB-lite"/>
    </source>
</evidence>
<evidence type="ECO:0000259" key="3">
    <source>
        <dbReference type="PROSITE" id="PS51898"/>
    </source>
</evidence>
<dbReference type="InterPro" id="IPR002104">
    <property type="entry name" value="Integrase_catalytic"/>
</dbReference>
<protein>
    <submittedName>
        <fullName evidence="4">Tyrosine-type recombinase/integrase</fullName>
    </submittedName>
</protein>
<dbReference type="PROSITE" id="PS51898">
    <property type="entry name" value="TYR_RECOMBINASE"/>
    <property type="match status" value="1"/>
</dbReference>
<keyword evidence="5" id="KW-1185">Reference proteome</keyword>